<dbReference type="CDD" id="cd03386">
    <property type="entry name" value="PAP2_Aur1_like"/>
    <property type="match status" value="1"/>
</dbReference>
<evidence type="ECO:0000313" key="9">
    <source>
        <dbReference type="Proteomes" id="UP000637788"/>
    </source>
</evidence>
<name>A0A917V716_9ACTN</name>
<accession>A0A917V716</accession>
<dbReference type="EMBL" id="BMPQ01000001">
    <property type="protein sequence ID" value="GGK47706.1"/>
    <property type="molecule type" value="Genomic_DNA"/>
</dbReference>
<dbReference type="InterPro" id="IPR026841">
    <property type="entry name" value="Aur1/Ipt1"/>
</dbReference>
<feature type="transmembrane region" description="Helical" evidence="6">
    <location>
        <begin position="201"/>
        <end position="218"/>
    </location>
</feature>
<sequence length="365" mass="39284">MRRTDVPGTEAVSRTRPRWWAELPLIFLVYAVYSAGRLLARGDVTTAVDNGLAILRVEKVFYLNAEHPLNRLFTREPWLGIPADFWYASLHYMVTPAILVWIFRSRTVRYRAARTWLLASTFIGLIGFTLLPTCPPRLLSASYGFIDTMAQYSDYGWWGGEASAPRGLGGMTNQYAAMPSLHVGWALWCGVMLWRYGGTRLTKVAGVAYPLITTIVVMGTANHYFLDALAGAAVMGVGLLLTRPVLRLADRARERFWTWRLTSATAPVTSDSTPVKSGPTLVKSGSTPARAPVPEPVPESVPAAVTVGSRGTGSSIVSGGCQTSPGERLPGQRKVSAGHGPGAEQGADPEASPAGAGDETPAPAR</sequence>
<evidence type="ECO:0000256" key="4">
    <source>
        <dbReference type="ARBA" id="ARBA00023136"/>
    </source>
</evidence>
<keyword evidence="4 6" id="KW-0472">Membrane</keyword>
<comment type="caution">
    <text evidence="8">The sequence shown here is derived from an EMBL/GenBank/DDBJ whole genome shotgun (WGS) entry which is preliminary data.</text>
</comment>
<keyword evidence="9" id="KW-1185">Reference proteome</keyword>
<organism evidence="8 9">
    <name type="scientific">Streptomyces flaveus</name>
    <dbReference type="NCBI Taxonomy" id="66370"/>
    <lineage>
        <taxon>Bacteria</taxon>
        <taxon>Bacillati</taxon>
        <taxon>Actinomycetota</taxon>
        <taxon>Actinomycetes</taxon>
        <taxon>Kitasatosporales</taxon>
        <taxon>Streptomycetaceae</taxon>
        <taxon>Streptomyces</taxon>
        <taxon>Streptomyces aurantiacus group</taxon>
    </lineage>
</organism>
<reference evidence="8" key="1">
    <citation type="journal article" date="2014" name="Int. J. Syst. Evol. Microbiol.">
        <title>Complete genome sequence of Corynebacterium casei LMG S-19264T (=DSM 44701T), isolated from a smear-ripened cheese.</title>
        <authorList>
            <consortium name="US DOE Joint Genome Institute (JGI-PGF)"/>
            <person name="Walter F."/>
            <person name="Albersmeier A."/>
            <person name="Kalinowski J."/>
            <person name="Ruckert C."/>
        </authorList>
    </citation>
    <scope>NUCLEOTIDE SEQUENCE</scope>
    <source>
        <strain evidence="8">JCM 3035</strain>
    </source>
</reference>
<dbReference type="PANTHER" id="PTHR31310:SF7">
    <property type="entry name" value="PA-PHOSPHATASE RELATED-FAMILY PROTEIN DDB_G0268928"/>
    <property type="match status" value="1"/>
</dbReference>
<dbReference type="PANTHER" id="PTHR31310">
    <property type="match status" value="1"/>
</dbReference>
<protein>
    <submittedName>
        <fullName evidence="8">Inositol phosphorylceramide synthase</fullName>
    </submittedName>
</protein>
<proteinExistence type="predicted"/>
<feature type="transmembrane region" description="Helical" evidence="6">
    <location>
        <begin position="20"/>
        <end position="40"/>
    </location>
</feature>
<evidence type="ECO:0000256" key="5">
    <source>
        <dbReference type="SAM" id="MobiDB-lite"/>
    </source>
</evidence>
<feature type="transmembrane region" description="Helical" evidence="6">
    <location>
        <begin position="85"/>
        <end position="103"/>
    </location>
</feature>
<feature type="region of interest" description="Disordered" evidence="5">
    <location>
        <begin position="267"/>
        <end position="365"/>
    </location>
</feature>
<feature type="domain" description="Inositolphosphotransferase Aur1/Ipt1" evidence="7">
    <location>
        <begin position="53"/>
        <end position="240"/>
    </location>
</feature>
<keyword evidence="3 6" id="KW-1133">Transmembrane helix</keyword>
<feature type="transmembrane region" description="Helical" evidence="6">
    <location>
        <begin position="175"/>
        <end position="194"/>
    </location>
</feature>
<evidence type="ECO:0000256" key="3">
    <source>
        <dbReference type="ARBA" id="ARBA00022989"/>
    </source>
</evidence>
<feature type="transmembrane region" description="Helical" evidence="6">
    <location>
        <begin position="115"/>
        <end position="133"/>
    </location>
</feature>
<evidence type="ECO:0000256" key="6">
    <source>
        <dbReference type="SAM" id="Phobius"/>
    </source>
</evidence>
<comment type="subcellular location">
    <subcellularLocation>
        <location evidence="1">Membrane</location>
        <topology evidence="1">Multi-pass membrane protein</topology>
    </subcellularLocation>
</comment>
<dbReference type="RefSeq" id="WP_189320199.1">
    <property type="nucleotide sequence ID" value="NZ_BMPQ01000001.1"/>
</dbReference>
<reference evidence="8" key="2">
    <citation type="submission" date="2020-09" db="EMBL/GenBank/DDBJ databases">
        <authorList>
            <person name="Sun Q."/>
            <person name="Ohkuma M."/>
        </authorList>
    </citation>
    <scope>NUCLEOTIDE SEQUENCE</scope>
    <source>
        <strain evidence="8">JCM 3035</strain>
    </source>
</reference>
<gene>
    <name evidence="8" type="ORF">GCM10010094_04760</name>
</gene>
<dbReference type="GO" id="GO:0016020">
    <property type="term" value="C:membrane"/>
    <property type="evidence" value="ECO:0007669"/>
    <property type="project" value="UniProtKB-SubCell"/>
</dbReference>
<evidence type="ECO:0000256" key="1">
    <source>
        <dbReference type="ARBA" id="ARBA00004141"/>
    </source>
</evidence>
<evidence type="ECO:0000313" key="8">
    <source>
        <dbReference type="EMBL" id="GGK47706.1"/>
    </source>
</evidence>
<evidence type="ECO:0000259" key="7">
    <source>
        <dbReference type="Pfam" id="PF14378"/>
    </source>
</evidence>
<evidence type="ECO:0000256" key="2">
    <source>
        <dbReference type="ARBA" id="ARBA00022692"/>
    </source>
</evidence>
<dbReference type="InterPro" id="IPR052185">
    <property type="entry name" value="IPC_Synthase-Related"/>
</dbReference>
<dbReference type="Proteomes" id="UP000637788">
    <property type="component" value="Unassembled WGS sequence"/>
</dbReference>
<keyword evidence="2 6" id="KW-0812">Transmembrane</keyword>
<feature type="compositionally biased region" description="Polar residues" evidence="5">
    <location>
        <begin position="312"/>
        <end position="325"/>
    </location>
</feature>
<dbReference type="Pfam" id="PF14378">
    <property type="entry name" value="PAP2_3"/>
    <property type="match status" value="1"/>
</dbReference>
<dbReference type="AlphaFoldDB" id="A0A917V716"/>